<accession>A0AAV9J930</accession>
<evidence type="ECO:0000256" key="1">
    <source>
        <dbReference type="SAM" id="Coils"/>
    </source>
</evidence>
<dbReference type="AlphaFoldDB" id="A0AAV9J930"/>
<reference evidence="3 4" key="1">
    <citation type="submission" date="2021-11" db="EMBL/GenBank/DDBJ databases">
        <title>Black yeast isolated from Biological Soil Crust.</title>
        <authorList>
            <person name="Kurbessoian T."/>
        </authorList>
    </citation>
    <scope>NUCLEOTIDE SEQUENCE [LARGE SCALE GENOMIC DNA]</scope>
    <source>
        <strain evidence="3 4">CCFEE 5522</strain>
    </source>
</reference>
<gene>
    <name evidence="3" type="ORF">LTR36_007904</name>
</gene>
<feature type="compositionally biased region" description="Polar residues" evidence="2">
    <location>
        <begin position="298"/>
        <end position="319"/>
    </location>
</feature>
<feature type="compositionally biased region" description="Basic and acidic residues" evidence="2">
    <location>
        <begin position="479"/>
        <end position="502"/>
    </location>
</feature>
<feature type="region of interest" description="Disordered" evidence="2">
    <location>
        <begin position="272"/>
        <end position="337"/>
    </location>
</feature>
<feature type="compositionally biased region" description="Pro residues" evidence="2">
    <location>
        <begin position="550"/>
        <end position="562"/>
    </location>
</feature>
<feature type="region of interest" description="Disordered" evidence="2">
    <location>
        <begin position="453"/>
        <end position="573"/>
    </location>
</feature>
<name>A0AAV9J930_9PEZI</name>
<comment type="caution">
    <text evidence="3">The sequence shown here is derived from an EMBL/GenBank/DDBJ whole genome shotgun (WGS) entry which is preliminary data.</text>
</comment>
<feature type="region of interest" description="Disordered" evidence="2">
    <location>
        <begin position="671"/>
        <end position="724"/>
    </location>
</feature>
<protein>
    <submittedName>
        <fullName evidence="3">Uncharacterized protein</fullName>
    </submittedName>
</protein>
<feature type="compositionally biased region" description="Polar residues" evidence="2">
    <location>
        <begin position="537"/>
        <end position="549"/>
    </location>
</feature>
<dbReference type="Proteomes" id="UP001324427">
    <property type="component" value="Unassembled WGS sequence"/>
</dbReference>
<evidence type="ECO:0000256" key="2">
    <source>
        <dbReference type="SAM" id="MobiDB-lite"/>
    </source>
</evidence>
<proteinExistence type="predicted"/>
<sequence length="820" mass="90030">MKCHKPNTNQEVEFTVLANGVRCDEYVLPPTNNSDPDVLECFIPVSDGDQLTLTGSFTGSVLHGAFDLLADGSFLGDKRIEGPKSGDTKYHKKRKLDIKTVFDTPVPEGHTSIFAPDTIVEGNLHVRTLRSSYQGSPLNVDSRRLGVGSLTVICSLNQKTEENYVEKYPSATCGDWPTRGQDDVTDGGVGPTHEMEVKVTDEDVSKKRQQKHKRHIIQTHFGLKPWAKLIFHYRSKEAIEQAGCEERSVESQALQPADEETFIRASTETVKKGAAAGTRSSKTAVKEEEGITVASRASRGNSLFTSPPPSETSRMSPSYGQYRPTPTPAPEAPKKPLAHRLLSPSSDITESSPSLKKKKLFGQSLNLGSTQFSPMRQLSSIPAALVESETTLLGSRENESLDRLQHITPFSMFNKTLEKLPTTGFPQGRSDGSMLPLMSDDELADAISGAQDFLSDTPQGAAPVAPMMSQNEGITNGRAGEEANSVKKGQTQERPVRVKVEEPTSPSRDSFGDTQSAAQNLGSRHSGLQSVARVAKPTSSLEQLDGSMTSPPPSLEQSPPPSHSNEDSAPCKLTADDIRPHIPAEGIKLNDLKNFFDTDQLPSNKRAKTEFWALVRNVALNKRVLYYPRPVSQGSTQPPSPSQPMSFAESLHNAEVAEQQVADDKPTKIELESETSPHQVPSPTKSQQYLTPPASVSRKRLASSMAASRESTPSKKPRFSELSSKKAELLKSLEAKKQRKLEAQEALAEQRKLREEAERLREEAEMREIEMLQRMEAEEDEEIENLARLKEMEEAELEEANAAMEKAEGAVRAVRASEEL</sequence>
<feature type="compositionally biased region" description="Polar residues" evidence="2">
    <location>
        <begin position="504"/>
        <end position="529"/>
    </location>
</feature>
<keyword evidence="1" id="KW-0175">Coiled coil</keyword>
<evidence type="ECO:0000313" key="4">
    <source>
        <dbReference type="Proteomes" id="UP001324427"/>
    </source>
</evidence>
<keyword evidence="4" id="KW-1185">Reference proteome</keyword>
<dbReference type="EMBL" id="JAVFHQ010000051">
    <property type="protein sequence ID" value="KAK4541607.1"/>
    <property type="molecule type" value="Genomic_DNA"/>
</dbReference>
<feature type="compositionally biased region" description="Polar residues" evidence="2">
    <location>
        <begin position="674"/>
        <end position="690"/>
    </location>
</feature>
<organism evidence="3 4">
    <name type="scientific">Oleoguttula mirabilis</name>
    <dbReference type="NCBI Taxonomy" id="1507867"/>
    <lineage>
        <taxon>Eukaryota</taxon>
        <taxon>Fungi</taxon>
        <taxon>Dikarya</taxon>
        <taxon>Ascomycota</taxon>
        <taxon>Pezizomycotina</taxon>
        <taxon>Dothideomycetes</taxon>
        <taxon>Dothideomycetidae</taxon>
        <taxon>Mycosphaerellales</taxon>
        <taxon>Teratosphaeriaceae</taxon>
        <taxon>Oleoguttula</taxon>
    </lineage>
</organism>
<evidence type="ECO:0000313" key="3">
    <source>
        <dbReference type="EMBL" id="KAK4541607.1"/>
    </source>
</evidence>
<feature type="coiled-coil region" evidence="1">
    <location>
        <begin position="726"/>
        <end position="817"/>
    </location>
</feature>